<feature type="compositionally biased region" description="Polar residues" evidence="1">
    <location>
        <begin position="103"/>
        <end position="115"/>
    </location>
</feature>
<feature type="region of interest" description="Disordered" evidence="1">
    <location>
        <begin position="103"/>
        <end position="237"/>
    </location>
</feature>
<protein>
    <submittedName>
        <fullName evidence="2">Uncharacterized protein</fullName>
    </submittedName>
</protein>
<evidence type="ECO:0000256" key="1">
    <source>
        <dbReference type="SAM" id="MobiDB-lite"/>
    </source>
</evidence>
<name>A0A1W0X585_HYPEX</name>
<dbReference type="Proteomes" id="UP000192578">
    <property type="component" value="Unassembled WGS sequence"/>
</dbReference>
<proteinExistence type="predicted"/>
<evidence type="ECO:0000313" key="3">
    <source>
        <dbReference type="Proteomes" id="UP000192578"/>
    </source>
</evidence>
<organism evidence="2 3">
    <name type="scientific">Hypsibius exemplaris</name>
    <name type="common">Freshwater tardigrade</name>
    <dbReference type="NCBI Taxonomy" id="2072580"/>
    <lineage>
        <taxon>Eukaryota</taxon>
        <taxon>Metazoa</taxon>
        <taxon>Ecdysozoa</taxon>
        <taxon>Tardigrada</taxon>
        <taxon>Eutardigrada</taxon>
        <taxon>Parachela</taxon>
        <taxon>Hypsibioidea</taxon>
        <taxon>Hypsibiidae</taxon>
        <taxon>Hypsibius</taxon>
    </lineage>
</organism>
<evidence type="ECO:0000313" key="2">
    <source>
        <dbReference type="EMBL" id="OQV22500.1"/>
    </source>
</evidence>
<dbReference type="EMBL" id="MTYJ01000017">
    <property type="protein sequence ID" value="OQV22500.1"/>
    <property type="molecule type" value="Genomic_DNA"/>
</dbReference>
<dbReference type="AlphaFoldDB" id="A0A1W0X585"/>
<accession>A0A1W0X585</accession>
<keyword evidence="3" id="KW-1185">Reference proteome</keyword>
<feature type="compositionally biased region" description="Low complexity" evidence="1">
    <location>
        <begin position="197"/>
        <end position="211"/>
    </location>
</feature>
<comment type="caution">
    <text evidence="2">The sequence shown here is derived from an EMBL/GenBank/DDBJ whole genome shotgun (WGS) entry which is preliminary data.</text>
</comment>
<reference evidence="3" key="1">
    <citation type="submission" date="2017-01" db="EMBL/GenBank/DDBJ databases">
        <title>Comparative genomics of anhydrobiosis in the tardigrade Hypsibius dujardini.</title>
        <authorList>
            <person name="Yoshida Y."/>
            <person name="Koutsovoulos G."/>
            <person name="Laetsch D."/>
            <person name="Stevens L."/>
            <person name="Kumar S."/>
            <person name="Horikawa D."/>
            <person name="Ishino K."/>
            <person name="Komine S."/>
            <person name="Tomita M."/>
            <person name="Blaxter M."/>
            <person name="Arakawa K."/>
        </authorList>
    </citation>
    <scope>NUCLEOTIDE SEQUENCE [LARGE SCALE GENOMIC DNA]</scope>
    <source>
        <strain evidence="3">Z151</strain>
    </source>
</reference>
<feature type="compositionally biased region" description="Basic and acidic residues" evidence="1">
    <location>
        <begin position="152"/>
        <end position="186"/>
    </location>
</feature>
<sequence length="523" mass="58572">MASEPSDQGTEEGQTFDRIDCAFRSVLRDVRQLQSNADYVEATLTGNGSRHGNRPEKDADFSFLKDQIAFLAKRILILHNSHEDTQAQLDTLVKFQILASTSGDTFTVPPQTAETQTDRHGAETQIDQHGAETQTERHGAETQIDQHGSKTQTERHDSETQTDRHGSGTQTDQHDSETQTDRHDSEDSPDSGCLTNSSSSSSSSGTPSSDYLSRHDLDDVGPNGETSFSETTTLTPPAAADAPSVVFSVLRSLICEDVAFTHQLKVICQNLKTVPSRRSKQLEDLFCRHTLFLQLLTSLRAQCRHGVQRMGGLEEVWVHLCRFWSKQECIAAYIEFLVIDWPIIPATQKRIQEPIAEALRNHFSFLRAYLKGVKDCLSLSDVHLDQVLSILDFIHSRGSELLRSPTPRIVPGENSFDVVDLDPQLFVVSFVEGTSRIVGFYQTTHEGPGTMEVAVQTESPRVSYFQEVLHQRYLNDVQPASTDEGFTDVFCHRKPSWKRNLLNALKQAAYRSPNHLKKSFSIV</sequence>
<gene>
    <name evidence="2" type="ORF">BV898_03674</name>
</gene>